<dbReference type="PANTHER" id="PTHR12385:SF12">
    <property type="entry name" value="CHOLINE TRANSPORTER-LIKE PROTEIN"/>
    <property type="match status" value="1"/>
</dbReference>
<dbReference type="PANTHER" id="PTHR12385">
    <property type="entry name" value="CHOLINE TRANSPORTER-LIKE (SLC FAMILY 44)"/>
    <property type="match status" value="1"/>
</dbReference>
<gene>
    <name evidence="8" type="primary">LOC100186124</name>
</gene>
<dbReference type="HOGENOM" id="CLU_017181_2_0_1"/>
<dbReference type="Ensembl" id="ENSCINT00000014082.3">
    <property type="protein sequence ID" value="ENSCINP00000014082.3"/>
    <property type="gene ID" value="ENSCING00000006870.3"/>
</dbReference>
<feature type="region of interest" description="Disordered" evidence="7">
    <location>
        <begin position="632"/>
        <end position="654"/>
    </location>
</feature>
<evidence type="ECO:0000256" key="4">
    <source>
        <dbReference type="ARBA" id="ARBA00022989"/>
    </source>
</evidence>
<feature type="transmembrane region" description="Helical" evidence="6">
    <location>
        <begin position="382"/>
        <end position="409"/>
    </location>
</feature>
<dbReference type="InterPro" id="IPR007603">
    <property type="entry name" value="Choline_transptr-like"/>
</dbReference>
<evidence type="ECO:0000256" key="6">
    <source>
        <dbReference type="RuleBase" id="RU368066"/>
    </source>
</evidence>
<sequence>MGCCYSAARSMRGDEPPQPSKWKPLEKRSCTDVIPLIVFTLFFIGMMLIAGFAIVNGAAYRMINGFDSYGNVCSKKNTPISSHPLSGLDQTGKPYVFFMNVANGYKSLEICVSKCPDRELYSMNDVHNFFLETGSQLCDYSLPPDQYLSSAAASSTTGPCPVFPVLIKKISQVLYRCVPDNIGTFLIDLLVNSLDPVNRIISDIYLCRYSIIGLCFLSLFVAFIVVLLLRYLASVVVYIINIVVVIASIAGTSMLWWMYATSLNSINTAPPEKLSQSKADSQALLWYSIAATVVTVVLLLLILVMRKRVALTVDLFHEAGKCMVHMPALMIQPLWTFLVLIMFWMGWVVVFGFIAFSGTKVMDPIHPGWVRYNATAPIHYMWWYHVVGLVWVSEFILACQQMVIAGAVAKHYFTRDKKKLGAPIISSMGRLISNHLGSCALGSFIIILVKIPRCILMYLSRQIKDSPNMLAKLMVKCCICCLWVLEKCLRYLNYNAYSLVAINGTHFCKSACDAVATLLSNALRVIAINSVGAFVLFLGKLLVVAIVAGVGGILVVKFHPNVNYIAAPVGLIAVFSYLTAHCFISIYEMSIDTLLLCFCEDSRVNDGTPGKEYFMPKSLMTYVKNSSKHISKLEGKSHKNSENEESMRLESPNA</sequence>
<dbReference type="InParanoid" id="F6ZXD5"/>
<evidence type="ECO:0000256" key="2">
    <source>
        <dbReference type="ARBA" id="ARBA00007168"/>
    </source>
</evidence>
<keyword evidence="4 6" id="KW-1133">Transmembrane helix</keyword>
<dbReference type="GeneTree" id="ENSGT00940000166330"/>
<dbReference type="AlphaFoldDB" id="F6ZXD5"/>
<evidence type="ECO:0000256" key="5">
    <source>
        <dbReference type="ARBA" id="ARBA00023136"/>
    </source>
</evidence>
<dbReference type="GO" id="GO:0022857">
    <property type="term" value="F:transmembrane transporter activity"/>
    <property type="evidence" value="ECO:0000318"/>
    <property type="project" value="GO_Central"/>
</dbReference>
<comment type="similarity">
    <text evidence="2 6">Belongs to the CTL (choline transporter-like) family.</text>
</comment>
<dbReference type="EMBL" id="EAAA01002724">
    <property type="status" value="NOT_ANNOTATED_CDS"/>
    <property type="molecule type" value="Genomic_DNA"/>
</dbReference>
<feature type="transmembrane region" description="Helical" evidence="6">
    <location>
        <begin position="209"/>
        <end position="229"/>
    </location>
</feature>
<dbReference type="GO" id="GO:0005886">
    <property type="term" value="C:plasma membrane"/>
    <property type="evidence" value="ECO:0007669"/>
    <property type="project" value="UniProtKB-SubCell"/>
</dbReference>
<evidence type="ECO:0000313" key="9">
    <source>
        <dbReference type="Proteomes" id="UP000008144"/>
    </source>
</evidence>
<proteinExistence type="inferred from homology"/>
<accession>F6ZXD5</accession>
<feature type="transmembrane region" description="Helical" evidence="6">
    <location>
        <begin position="284"/>
        <end position="304"/>
    </location>
</feature>
<keyword evidence="5 6" id="KW-0472">Membrane</keyword>
<dbReference type="OMA" id="GKSFCKA"/>
<evidence type="ECO:0000313" key="8">
    <source>
        <dbReference type="Ensembl" id="ENSCINP00000014082.3"/>
    </source>
</evidence>
<evidence type="ECO:0000256" key="3">
    <source>
        <dbReference type="ARBA" id="ARBA00022692"/>
    </source>
</evidence>
<evidence type="ECO:0000256" key="1">
    <source>
        <dbReference type="ARBA" id="ARBA00004141"/>
    </source>
</evidence>
<feature type="transmembrane region" description="Helical" evidence="6">
    <location>
        <begin position="236"/>
        <end position="259"/>
    </location>
</feature>
<dbReference type="FunCoup" id="F6ZXD5">
    <property type="interactions" value="16"/>
</dbReference>
<feature type="region of interest" description="Disordered" evidence="7">
    <location>
        <begin position="1"/>
        <end position="22"/>
    </location>
</feature>
<feature type="transmembrane region" description="Helical" evidence="6">
    <location>
        <begin position="33"/>
        <end position="55"/>
    </location>
</feature>
<organism evidence="8 9">
    <name type="scientific">Ciona intestinalis</name>
    <name type="common">Transparent sea squirt</name>
    <name type="synonym">Ascidia intestinalis</name>
    <dbReference type="NCBI Taxonomy" id="7719"/>
    <lineage>
        <taxon>Eukaryota</taxon>
        <taxon>Metazoa</taxon>
        <taxon>Chordata</taxon>
        <taxon>Tunicata</taxon>
        <taxon>Ascidiacea</taxon>
        <taxon>Phlebobranchia</taxon>
        <taxon>Cionidae</taxon>
        <taxon>Ciona</taxon>
    </lineage>
</organism>
<dbReference type="Proteomes" id="UP000008144">
    <property type="component" value="Chromosome 8"/>
</dbReference>
<comment type="subcellular location">
    <subcellularLocation>
        <location evidence="6">Cell membrane</location>
        <topology evidence="6">Multi-pass membrane protein</topology>
    </subcellularLocation>
    <subcellularLocation>
        <location evidence="1">Membrane</location>
        <topology evidence="1">Multi-pass membrane protein</topology>
    </subcellularLocation>
</comment>
<dbReference type="GO" id="GO:0055085">
    <property type="term" value="P:transmembrane transport"/>
    <property type="evidence" value="ECO:0000318"/>
    <property type="project" value="GO_Central"/>
</dbReference>
<reference evidence="8" key="2">
    <citation type="journal article" date="2008" name="Genome Biol.">
        <title>Improved genome assembly and evidence-based global gene model set for the chordate Ciona intestinalis: new insight into intron and operon populations.</title>
        <authorList>
            <person name="Satou Y."/>
            <person name="Mineta K."/>
            <person name="Ogasawara M."/>
            <person name="Sasakura Y."/>
            <person name="Shoguchi E."/>
            <person name="Ueno K."/>
            <person name="Yamada L."/>
            <person name="Matsumoto J."/>
            <person name="Wasserscheid J."/>
            <person name="Dewar K."/>
            <person name="Wiley G.B."/>
            <person name="Macmil S.L."/>
            <person name="Roe B.A."/>
            <person name="Zeller R.W."/>
            <person name="Hastings K.E."/>
            <person name="Lemaire P."/>
            <person name="Lindquist E."/>
            <person name="Endo T."/>
            <person name="Hotta K."/>
            <person name="Inaba K."/>
        </authorList>
    </citation>
    <scope>NUCLEOTIDE SEQUENCE [LARGE SCALE GENOMIC DNA]</scope>
    <source>
        <strain evidence="8">wild type</strain>
    </source>
</reference>
<keyword evidence="9" id="KW-1185">Reference proteome</keyword>
<reference evidence="9" key="1">
    <citation type="journal article" date="2002" name="Science">
        <title>The draft genome of Ciona intestinalis: insights into chordate and vertebrate origins.</title>
        <authorList>
            <person name="Dehal P."/>
            <person name="Satou Y."/>
            <person name="Campbell R.K."/>
            <person name="Chapman J."/>
            <person name="Degnan B."/>
            <person name="De Tomaso A."/>
            <person name="Davidson B."/>
            <person name="Di Gregorio A."/>
            <person name="Gelpke M."/>
            <person name="Goodstein D.M."/>
            <person name="Harafuji N."/>
            <person name="Hastings K.E."/>
            <person name="Ho I."/>
            <person name="Hotta K."/>
            <person name="Huang W."/>
            <person name="Kawashima T."/>
            <person name="Lemaire P."/>
            <person name="Martinez D."/>
            <person name="Meinertzhagen I.A."/>
            <person name="Necula S."/>
            <person name="Nonaka M."/>
            <person name="Putnam N."/>
            <person name="Rash S."/>
            <person name="Saiga H."/>
            <person name="Satake M."/>
            <person name="Terry A."/>
            <person name="Yamada L."/>
            <person name="Wang H.G."/>
            <person name="Awazu S."/>
            <person name="Azumi K."/>
            <person name="Boore J."/>
            <person name="Branno M."/>
            <person name="Chin-Bow S."/>
            <person name="DeSantis R."/>
            <person name="Doyle S."/>
            <person name="Francino P."/>
            <person name="Keys D.N."/>
            <person name="Haga S."/>
            <person name="Hayashi H."/>
            <person name="Hino K."/>
            <person name="Imai K.S."/>
            <person name="Inaba K."/>
            <person name="Kano S."/>
            <person name="Kobayashi K."/>
            <person name="Kobayashi M."/>
            <person name="Lee B.I."/>
            <person name="Makabe K.W."/>
            <person name="Manohar C."/>
            <person name="Matassi G."/>
            <person name="Medina M."/>
            <person name="Mochizuki Y."/>
            <person name="Mount S."/>
            <person name="Morishita T."/>
            <person name="Miura S."/>
            <person name="Nakayama A."/>
            <person name="Nishizaka S."/>
            <person name="Nomoto H."/>
            <person name="Ohta F."/>
            <person name="Oishi K."/>
            <person name="Rigoutsos I."/>
            <person name="Sano M."/>
            <person name="Sasaki A."/>
            <person name="Sasakura Y."/>
            <person name="Shoguchi E."/>
            <person name="Shin-i T."/>
            <person name="Spagnuolo A."/>
            <person name="Stainier D."/>
            <person name="Suzuki M.M."/>
            <person name="Tassy O."/>
            <person name="Takatori N."/>
            <person name="Tokuoka M."/>
            <person name="Yagi K."/>
            <person name="Yoshizaki F."/>
            <person name="Wada S."/>
            <person name="Zhang C."/>
            <person name="Hyatt P.D."/>
            <person name="Larimer F."/>
            <person name="Detter C."/>
            <person name="Doggett N."/>
            <person name="Glavina T."/>
            <person name="Hawkins T."/>
            <person name="Richardson P."/>
            <person name="Lucas S."/>
            <person name="Kohara Y."/>
            <person name="Levine M."/>
            <person name="Satoh N."/>
            <person name="Rokhsar D.S."/>
        </authorList>
    </citation>
    <scope>NUCLEOTIDE SEQUENCE [LARGE SCALE GENOMIC DNA]</scope>
</reference>
<protein>
    <recommendedName>
        <fullName evidence="6">Choline transporter-like protein</fullName>
    </recommendedName>
</protein>
<reference evidence="8" key="3">
    <citation type="submission" date="2025-08" db="UniProtKB">
        <authorList>
            <consortium name="Ensembl"/>
        </authorList>
    </citation>
    <scope>IDENTIFICATION</scope>
</reference>
<dbReference type="Pfam" id="PF04515">
    <property type="entry name" value="Choline_transpo"/>
    <property type="match status" value="1"/>
</dbReference>
<feature type="compositionally biased region" description="Basic and acidic residues" evidence="7">
    <location>
        <begin position="632"/>
        <end position="648"/>
    </location>
</feature>
<dbReference type="GO" id="GO:0016020">
    <property type="term" value="C:membrane"/>
    <property type="evidence" value="ECO:0000318"/>
    <property type="project" value="GO_Central"/>
</dbReference>
<comment type="function">
    <text evidence="6">Choline transporter.</text>
</comment>
<name>F6ZXD5_CIOIN</name>
<feature type="transmembrane region" description="Helical" evidence="6">
    <location>
        <begin position="334"/>
        <end position="356"/>
    </location>
</feature>
<evidence type="ECO:0000256" key="7">
    <source>
        <dbReference type="SAM" id="MobiDB-lite"/>
    </source>
</evidence>
<reference evidence="8" key="4">
    <citation type="submission" date="2025-09" db="UniProtKB">
        <authorList>
            <consortium name="Ensembl"/>
        </authorList>
    </citation>
    <scope>IDENTIFICATION</scope>
</reference>
<feature type="transmembrane region" description="Helical" evidence="6">
    <location>
        <begin position="533"/>
        <end position="556"/>
    </location>
</feature>
<keyword evidence="3 6" id="KW-0812">Transmembrane</keyword>
<feature type="transmembrane region" description="Helical" evidence="6">
    <location>
        <begin position="562"/>
        <end position="584"/>
    </location>
</feature>